<dbReference type="Proteomes" id="UP001253851">
    <property type="component" value="Unassembled WGS sequence"/>
</dbReference>
<dbReference type="SUPFAM" id="SSF46955">
    <property type="entry name" value="Putative DNA-binding domain"/>
    <property type="match status" value="1"/>
</dbReference>
<gene>
    <name evidence="1" type="ORF">P7I34_14805</name>
</gene>
<dbReference type="RefSeq" id="WP_239658446.1">
    <property type="nucleotide sequence ID" value="NZ_JBEFRP010000012.1"/>
</dbReference>
<proteinExistence type="predicted"/>
<comment type="caution">
    <text evidence="1">The sequence shown here is derived from an EMBL/GenBank/DDBJ whole genome shotgun (WGS) entry which is preliminary data.</text>
</comment>
<name>A0ABD5FNR5_ENTCA</name>
<protein>
    <recommendedName>
        <fullName evidence="3">DNA-binding protein</fullName>
    </recommendedName>
</protein>
<evidence type="ECO:0008006" key="3">
    <source>
        <dbReference type="Google" id="ProtNLM"/>
    </source>
</evidence>
<organism evidence="1 2">
    <name type="scientific">Enterococcus casseliflavus</name>
    <name type="common">Enterococcus flavescens</name>
    <dbReference type="NCBI Taxonomy" id="37734"/>
    <lineage>
        <taxon>Bacteria</taxon>
        <taxon>Bacillati</taxon>
        <taxon>Bacillota</taxon>
        <taxon>Bacilli</taxon>
        <taxon>Lactobacillales</taxon>
        <taxon>Enterococcaceae</taxon>
        <taxon>Enterococcus</taxon>
    </lineage>
</organism>
<dbReference type="InterPro" id="IPR009061">
    <property type="entry name" value="DNA-bd_dom_put_sf"/>
</dbReference>
<dbReference type="AlphaFoldDB" id="A0ABD5FNR5"/>
<dbReference type="EMBL" id="JARQDZ010000011">
    <property type="protein sequence ID" value="MDT2983940.1"/>
    <property type="molecule type" value="Genomic_DNA"/>
</dbReference>
<evidence type="ECO:0000313" key="2">
    <source>
        <dbReference type="Proteomes" id="UP001253851"/>
    </source>
</evidence>
<accession>A0ABD5FNR5</accession>
<evidence type="ECO:0000313" key="1">
    <source>
        <dbReference type="EMBL" id="MDT2983940.1"/>
    </source>
</evidence>
<reference evidence="1 2" key="1">
    <citation type="submission" date="2023-03" db="EMBL/GenBank/DDBJ databases">
        <authorList>
            <person name="Shen W."/>
            <person name="Cai J."/>
        </authorList>
    </citation>
    <scope>NUCLEOTIDE SEQUENCE [LARGE SCALE GENOMIC DNA]</scope>
    <source>
        <strain evidence="1 2">B516</strain>
    </source>
</reference>
<sequence length="85" mass="9959">MLNTDQTKQLKTHVFEMTKEAIDQARIDSGLERPFLKGKEMAKFLNVSYGTFLKFKRLGLPVIVVDTIELYSKEEVKKWMLQHQV</sequence>